<protein>
    <submittedName>
        <fullName evidence="2">Uncharacterized protein</fullName>
    </submittedName>
</protein>
<feature type="transmembrane region" description="Helical" evidence="1">
    <location>
        <begin position="132"/>
        <end position="159"/>
    </location>
</feature>
<evidence type="ECO:0000313" key="2">
    <source>
        <dbReference type="EMBL" id="SLM51000.1"/>
    </source>
</evidence>
<feature type="transmembrane region" description="Helical" evidence="1">
    <location>
        <begin position="101"/>
        <end position="120"/>
    </location>
</feature>
<dbReference type="AlphaFoldDB" id="A0A1W1IDD5"/>
<reference evidence="3" key="1">
    <citation type="submission" date="2016-04" db="EMBL/GenBank/DDBJ databases">
        <authorList>
            <person name="Strepis N."/>
        </authorList>
    </citation>
    <scope>NUCLEOTIDE SEQUENCE [LARGE SCALE GENOMIC DNA]</scope>
</reference>
<gene>
    <name evidence="2" type="ORF">TPAS_675</name>
</gene>
<accession>A0A1W1IDD5</accession>
<keyword evidence="1" id="KW-0812">Transmembrane</keyword>
<dbReference type="EMBL" id="FWEY01000002">
    <property type="protein sequence ID" value="SLM51000.1"/>
    <property type="molecule type" value="Genomic_DNA"/>
</dbReference>
<evidence type="ECO:0000313" key="3">
    <source>
        <dbReference type="Proteomes" id="UP000195985"/>
    </source>
</evidence>
<dbReference type="OrthoDB" id="2166123at2"/>
<keyword evidence="1" id="KW-1133">Transmembrane helix</keyword>
<evidence type="ECO:0000256" key="1">
    <source>
        <dbReference type="SAM" id="Phobius"/>
    </source>
</evidence>
<keyword evidence="3" id="KW-1185">Reference proteome</keyword>
<keyword evidence="1" id="KW-0472">Membrane</keyword>
<feature type="transmembrane region" description="Helical" evidence="1">
    <location>
        <begin position="69"/>
        <end position="89"/>
    </location>
</feature>
<name>A0A1W1IDD5_9LACT</name>
<dbReference type="RefSeq" id="WP_086941891.1">
    <property type="nucleotide sequence ID" value="NZ_FONM01000020.1"/>
</dbReference>
<organism evidence="2 3">
    <name type="scientific">Trichococcus pasteurii</name>
    <dbReference type="NCBI Taxonomy" id="43064"/>
    <lineage>
        <taxon>Bacteria</taxon>
        <taxon>Bacillati</taxon>
        <taxon>Bacillota</taxon>
        <taxon>Bacilli</taxon>
        <taxon>Lactobacillales</taxon>
        <taxon>Carnobacteriaceae</taxon>
        <taxon>Trichococcus</taxon>
    </lineage>
</organism>
<sequence>MKTKDKPHYLKKAKNWNMVLLVLKALGLLTSIIGLAGVLNPDKSLYTEAVYGSSATQLYEQANSIGTKAYAVIGVIISITILIMLISAHKKLKEGVATAKTPYYLHLFWIVTGIIYSLLFTPKIEIQGFTEFASMISIVSIGLQALVSLPAILSIIYLFKAETEA</sequence>
<dbReference type="Proteomes" id="UP000195985">
    <property type="component" value="Unassembled WGS sequence"/>
</dbReference>
<dbReference type="STRING" id="43064.SAMN04488086_1206"/>
<feature type="transmembrane region" description="Helical" evidence="1">
    <location>
        <begin position="21"/>
        <end position="39"/>
    </location>
</feature>
<proteinExistence type="predicted"/>